<feature type="region of interest" description="Disordered" evidence="2">
    <location>
        <begin position="425"/>
        <end position="446"/>
    </location>
</feature>
<evidence type="ECO:0000313" key="3">
    <source>
        <dbReference type="EMBL" id="KAK2099463.1"/>
    </source>
</evidence>
<name>A0ABQ9UQX0_SAGOE</name>
<dbReference type="InterPro" id="IPR015506">
    <property type="entry name" value="Dsh/Dvl-rel"/>
</dbReference>
<comment type="caution">
    <text evidence="3">The sequence shown here is derived from an EMBL/GenBank/DDBJ whole genome shotgun (WGS) entry which is preliminary data.</text>
</comment>
<sequence>MQVTWTCECDPVNAFCQKSVFFNMNCTPSFHFVEETDSPLSRDWRPGSPGTYLETSWEEQLLEQQEYLEKEMEEAKKMISGLQALLLNGSLPEDEQERPLALCEPGVNPEEQLIIIQSRLDQSMEENQDLKLSLGANREERNGSLLVSVDQPLYCSLDQNCFALYEVTHSEATQMSPSDLTIFGLQKELLKCKQEARNLQGIKRGTEKPLLSNLWQDPFTPFVFQSAIMNAGNTLQCLDALQQRLTQQDTSVLQLKQELLRANMDKDELHNQNVDLQRKLDERNRLLGEYKKELGQKDRLLQQHQAKLEEALRKLSDASYHQVDLERELEHKDVLLAHCMKREADEATNYNSHSSQSNGFLPPVAGKGAAAISNRGTSDLQLVRDALRSLRNSFSGHDPQHHTIDSLEQGISSLMERLHVMETQKKQERKVRVKSPRNEVGSEYRESWPPNSSLIERVLLQRKCSRGGATWSDHTQYIEGLLSPSIEDIEQLKSLRIRRTQAEAEAFRDLCPARLFSSLPAPICKDPPRSVSRGRLPSQRSLHKPFLGDLHAVSMLRRHLWDHSSIPCSATTPRCSPVLLRSQMAITLGFLLRLDF</sequence>
<evidence type="ECO:0000256" key="2">
    <source>
        <dbReference type="SAM" id="MobiDB-lite"/>
    </source>
</evidence>
<feature type="coiled-coil region" evidence="1">
    <location>
        <begin position="58"/>
        <end position="85"/>
    </location>
</feature>
<organism evidence="3 4">
    <name type="scientific">Saguinus oedipus</name>
    <name type="common">Cotton-top tamarin</name>
    <name type="synonym">Oedipomidas oedipus</name>
    <dbReference type="NCBI Taxonomy" id="9490"/>
    <lineage>
        <taxon>Eukaryota</taxon>
        <taxon>Metazoa</taxon>
        <taxon>Chordata</taxon>
        <taxon>Craniata</taxon>
        <taxon>Vertebrata</taxon>
        <taxon>Euteleostomi</taxon>
        <taxon>Mammalia</taxon>
        <taxon>Eutheria</taxon>
        <taxon>Euarchontoglires</taxon>
        <taxon>Primates</taxon>
        <taxon>Haplorrhini</taxon>
        <taxon>Platyrrhini</taxon>
        <taxon>Cebidae</taxon>
        <taxon>Callitrichinae</taxon>
        <taxon>Saguinus</taxon>
    </lineage>
</organism>
<protein>
    <submittedName>
        <fullName evidence="3">Dixin</fullName>
    </submittedName>
</protein>
<dbReference type="PANTHER" id="PTHR10878">
    <property type="entry name" value="SEGMENT POLARITY PROTEIN DISHEVELLED"/>
    <property type="match status" value="1"/>
</dbReference>
<dbReference type="Proteomes" id="UP001266305">
    <property type="component" value="Unassembled WGS sequence"/>
</dbReference>
<gene>
    <name evidence="3" type="primary">DIXDC1_2</name>
    <name evidence="3" type="ORF">P7K49_020811</name>
</gene>
<keyword evidence="1" id="KW-0175">Coiled coil</keyword>
<keyword evidence="4" id="KW-1185">Reference proteome</keyword>
<evidence type="ECO:0000256" key="1">
    <source>
        <dbReference type="SAM" id="Coils"/>
    </source>
</evidence>
<evidence type="ECO:0000313" key="4">
    <source>
        <dbReference type="Proteomes" id="UP001266305"/>
    </source>
</evidence>
<reference evidence="3 4" key="1">
    <citation type="submission" date="2023-05" db="EMBL/GenBank/DDBJ databases">
        <title>B98-5 Cell Line De Novo Hybrid Assembly: An Optical Mapping Approach.</title>
        <authorList>
            <person name="Kananen K."/>
            <person name="Auerbach J.A."/>
            <person name="Kautto E."/>
            <person name="Blachly J.S."/>
        </authorList>
    </citation>
    <scope>NUCLEOTIDE SEQUENCE [LARGE SCALE GENOMIC DNA]</scope>
    <source>
        <strain evidence="3">B95-8</strain>
        <tissue evidence="3">Cell line</tissue>
    </source>
</reference>
<proteinExistence type="predicted"/>
<feature type="compositionally biased region" description="Basic and acidic residues" evidence="2">
    <location>
        <begin position="436"/>
        <end position="446"/>
    </location>
</feature>
<dbReference type="PANTHER" id="PTHR10878:SF22">
    <property type="entry name" value="DIXIN"/>
    <property type="match status" value="1"/>
</dbReference>
<accession>A0ABQ9UQX0</accession>
<dbReference type="EMBL" id="JASSZA010000010">
    <property type="protein sequence ID" value="KAK2099463.1"/>
    <property type="molecule type" value="Genomic_DNA"/>
</dbReference>
<feature type="coiled-coil region" evidence="1">
    <location>
        <begin position="238"/>
        <end position="321"/>
    </location>
</feature>